<evidence type="ECO:0000313" key="7">
    <source>
        <dbReference type="Proteomes" id="UP000887540"/>
    </source>
</evidence>
<comment type="subcellular location">
    <subcellularLocation>
        <location evidence="6">Cell membrane</location>
        <topology evidence="6">Multi-pass membrane protein</topology>
    </subcellularLocation>
    <subcellularLocation>
        <location evidence="1">Membrane</location>
    </subcellularLocation>
</comment>
<evidence type="ECO:0000256" key="3">
    <source>
        <dbReference type="ARBA" id="ARBA00022989"/>
    </source>
</evidence>
<dbReference type="InterPro" id="IPR021134">
    <property type="entry name" value="Bestrophin-like"/>
</dbReference>
<evidence type="ECO:0000256" key="4">
    <source>
        <dbReference type="ARBA" id="ARBA00023136"/>
    </source>
</evidence>
<proteinExistence type="inferred from homology"/>
<dbReference type="InterPro" id="IPR000615">
    <property type="entry name" value="Bestrophin"/>
</dbReference>
<dbReference type="WBParaSite" id="ACRNAN_scaffold13701.g12212.t1">
    <property type="protein sequence ID" value="ACRNAN_scaffold13701.g12212.t1"/>
    <property type="gene ID" value="ACRNAN_scaffold13701.g12212"/>
</dbReference>
<comment type="function">
    <text evidence="6">Forms chloride channels.</text>
</comment>
<dbReference type="Proteomes" id="UP000887540">
    <property type="component" value="Unplaced"/>
</dbReference>
<sequence length="195" mass="22741">MEKKIDYIPIVLLLGFFVMKVLQRWQGIFENIGFIDGAALTTCVYIRGSDKETEAVRRNILRYLCLTQVLVLRDISIPVRKRFPSIESIVSMGYLLPHERNMMIAQMPHAEQYWLPIGWAISLVGQQLEMEHIEEDTYANAILYIDLMIPFMTMLQVFFYLALTKVAEQMLNPLGLDDDDFEPNYIIDHNIMVNF</sequence>
<dbReference type="GO" id="GO:0005886">
    <property type="term" value="C:plasma membrane"/>
    <property type="evidence" value="ECO:0007669"/>
    <property type="project" value="UniProtKB-SubCell"/>
</dbReference>
<organism evidence="7 8">
    <name type="scientific">Acrobeloides nanus</name>
    <dbReference type="NCBI Taxonomy" id="290746"/>
    <lineage>
        <taxon>Eukaryota</taxon>
        <taxon>Metazoa</taxon>
        <taxon>Ecdysozoa</taxon>
        <taxon>Nematoda</taxon>
        <taxon>Chromadorea</taxon>
        <taxon>Rhabditida</taxon>
        <taxon>Tylenchina</taxon>
        <taxon>Cephalobomorpha</taxon>
        <taxon>Cephaloboidea</taxon>
        <taxon>Cephalobidae</taxon>
        <taxon>Acrobeloides</taxon>
    </lineage>
</organism>
<comment type="similarity">
    <text evidence="5 6">Belongs to the anion channel-forming bestrophin (TC 1.A.46) family. Calcium-sensitive chloride channel subfamily.</text>
</comment>
<keyword evidence="6" id="KW-0407">Ion channel</keyword>
<keyword evidence="6" id="KW-0869">Chloride channel</keyword>
<feature type="transmembrane region" description="Helical" evidence="6">
    <location>
        <begin position="141"/>
        <end position="163"/>
    </location>
</feature>
<reference evidence="8" key="1">
    <citation type="submission" date="2022-11" db="UniProtKB">
        <authorList>
            <consortium name="WormBaseParasite"/>
        </authorList>
    </citation>
    <scope>IDENTIFICATION</scope>
</reference>
<dbReference type="PANTHER" id="PTHR10736:SF58">
    <property type="entry name" value="BESTROPHIN HOMOLOG-RELATED"/>
    <property type="match status" value="1"/>
</dbReference>
<keyword evidence="4 6" id="KW-0472">Membrane</keyword>
<keyword evidence="3 6" id="KW-1133">Transmembrane helix</keyword>
<name>A0A914CT59_9BILA</name>
<feature type="transmembrane region" description="Helical" evidence="6">
    <location>
        <begin position="7"/>
        <end position="25"/>
    </location>
</feature>
<evidence type="ECO:0000313" key="8">
    <source>
        <dbReference type="WBParaSite" id="ACRNAN_scaffold13701.g12212.t1"/>
    </source>
</evidence>
<dbReference type="GO" id="GO:0034707">
    <property type="term" value="C:chloride channel complex"/>
    <property type="evidence" value="ECO:0007669"/>
    <property type="project" value="UniProtKB-KW"/>
</dbReference>
<dbReference type="GO" id="GO:0005254">
    <property type="term" value="F:chloride channel activity"/>
    <property type="evidence" value="ECO:0007669"/>
    <property type="project" value="UniProtKB-KW"/>
</dbReference>
<evidence type="ECO:0000256" key="6">
    <source>
        <dbReference type="RuleBase" id="RU363126"/>
    </source>
</evidence>
<keyword evidence="6" id="KW-0406">Ion transport</keyword>
<keyword evidence="6" id="KW-0868">Chloride</keyword>
<keyword evidence="7" id="KW-1185">Reference proteome</keyword>
<dbReference type="AlphaFoldDB" id="A0A914CT59"/>
<evidence type="ECO:0000256" key="5">
    <source>
        <dbReference type="ARBA" id="ARBA00034769"/>
    </source>
</evidence>
<dbReference type="Pfam" id="PF01062">
    <property type="entry name" value="Bestrophin"/>
    <property type="match status" value="2"/>
</dbReference>
<keyword evidence="2 6" id="KW-0812">Transmembrane</keyword>
<dbReference type="PANTHER" id="PTHR10736">
    <property type="entry name" value="BESTROPHIN"/>
    <property type="match status" value="1"/>
</dbReference>
<keyword evidence="6" id="KW-0813">Transport</keyword>
<accession>A0A914CT59</accession>
<keyword evidence="6" id="KW-1003">Cell membrane</keyword>
<evidence type="ECO:0000256" key="2">
    <source>
        <dbReference type="ARBA" id="ARBA00022692"/>
    </source>
</evidence>
<protein>
    <recommendedName>
        <fullName evidence="6">Bestrophin homolog</fullName>
    </recommendedName>
</protein>
<evidence type="ECO:0000256" key="1">
    <source>
        <dbReference type="ARBA" id="ARBA00004370"/>
    </source>
</evidence>